<protein>
    <submittedName>
        <fullName evidence="3">Farnesyl-diphosphate farnesyltransferase</fullName>
    </submittedName>
</protein>
<dbReference type="GO" id="GO:0004311">
    <property type="term" value="F:geranylgeranyl diphosphate synthase activity"/>
    <property type="evidence" value="ECO:0007669"/>
    <property type="project" value="InterPro"/>
</dbReference>
<dbReference type="SFLD" id="SFLDG01018">
    <property type="entry name" value="Squalene/Phytoene_Synthase_Lik"/>
    <property type="match status" value="1"/>
</dbReference>
<dbReference type="InterPro" id="IPR017828">
    <property type="entry name" value="SQ_synth_HpnD-like"/>
</dbReference>
<dbReference type="SFLD" id="SFLDS00005">
    <property type="entry name" value="Isoprenoid_Synthase_Type_I"/>
    <property type="match status" value="1"/>
</dbReference>
<dbReference type="PANTHER" id="PTHR31480">
    <property type="entry name" value="BIFUNCTIONAL LYCOPENE CYCLASE/PHYTOENE SYNTHASE"/>
    <property type="match status" value="1"/>
</dbReference>
<sequence length="296" mass="32255">MTPPPPLPATVAAAPDADFGASTPPQAAAARSSFYWGMKVLPRPRREAIFAVYAFCREVDDIADEPGRSRDEKLAGLAEWRRRVDALYGGPPAAPYALEPALRDAVDRFGMAREDFLAVIEGMEMDALGPVRAPDLATLDHYCDCVAAAVGRLAVRAFGCPDAPGRDLADRLGRALQLTNILRDLGEDAADGRLYLPRETLVRHGITAEDPQAVLRHPALPAVCREIAATAEAHFAAAEAAAARCPRATVRPARIMAAVYRGTLDRLRAEDWRDPSRRVRLSRARKLWLVLRHGVL</sequence>
<dbReference type="Gene3D" id="1.10.600.10">
    <property type="entry name" value="Farnesyl Diphosphate Synthase"/>
    <property type="match status" value="1"/>
</dbReference>
<dbReference type="AlphaFoldDB" id="A0A286G555"/>
<keyword evidence="4" id="KW-1185">Reference proteome</keyword>
<evidence type="ECO:0000256" key="2">
    <source>
        <dbReference type="SAM" id="MobiDB-lite"/>
    </source>
</evidence>
<dbReference type="Pfam" id="PF00494">
    <property type="entry name" value="SQS_PSY"/>
    <property type="match status" value="1"/>
</dbReference>
<dbReference type="InterPro" id="IPR044843">
    <property type="entry name" value="Trans_IPPS_bact-type"/>
</dbReference>
<evidence type="ECO:0000313" key="4">
    <source>
        <dbReference type="Proteomes" id="UP000219621"/>
    </source>
</evidence>
<feature type="compositionally biased region" description="Low complexity" evidence="2">
    <location>
        <begin position="9"/>
        <end position="21"/>
    </location>
</feature>
<dbReference type="NCBIfam" id="TIGR03465">
    <property type="entry name" value="HpnD"/>
    <property type="match status" value="1"/>
</dbReference>
<organism evidence="3 4">
    <name type="scientific">Caenispirillum bisanense</name>
    <dbReference type="NCBI Taxonomy" id="414052"/>
    <lineage>
        <taxon>Bacteria</taxon>
        <taxon>Pseudomonadati</taxon>
        <taxon>Pseudomonadota</taxon>
        <taxon>Alphaproteobacteria</taxon>
        <taxon>Rhodospirillales</taxon>
        <taxon>Novispirillaceae</taxon>
        <taxon>Caenispirillum</taxon>
    </lineage>
</organism>
<reference evidence="3 4" key="1">
    <citation type="submission" date="2017-09" db="EMBL/GenBank/DDBJ databases">
        <authorList>
            <person name="Ehlers B."/>
            <person name="Leendertz F.H."/>
        </authorList>
    </citation>
    <scope>NUCLEOTIDE SEQUENCE [LARGE SCALE GENOMIC DNA]</scope>
    <source>
        <strain evidence="3 4">USBA 140</strain>
    </source>
</reference>
<evidence type="ECO:0000256" key="1">
    <source>
        <dbReference type="ARBA" id="ARBA00022679"/>
    </source>
</evidence>
<dbReference type="OrthoDB" id="9807580at2"/>
<dbReference type="Proteomes" id="UP000219621">
    <property type="component" value="Unassembled WGS sequence"/>
</dbReference>
<dbReference type="PROSITE" id="PS01045">
    <property type="entry name" value="SQUALEN_PHYTOEN_SYN_2"/>
    <property type="match status" value="1"/>
</dbReference>
<dbReference type="CDD" id="cd00683">
    <property type="entry name" value="Trans_IPPS_HH"/>
    <property type="match status" value="1"/>
</dbReference>
<dbReference type="InterPro" id="IPR008949">
    <property type="entry name" value="Isoprenoid_synthase_dom_sf"/>
</dbReference>
<dbReference type="GO" id="GO:0051996">
    <property type="term" value="F:squalene synthase [NAD(P)H] activity"/>
    <property type="evidence" value="ECO:0007669"/>
    <property type="project" value="InterPro"/>
</dbReference>
<dbReference type="RefSeq" id="WP_097277490.1">
    <property type="nucleotide sequence ID" value="NZ_OCNJ01000001.1"/>
</dbReference>
<dbReference type="InterPro" id="IPR019845">
    <property type="entry name" value="Squalene/phytoene_synthase_CS"/>
</dbReference>
<proteinExistence type="predicted"/>
<keyword evidence="1 3" id="KW-0808">Transferase</keyword>
<dbReference type="InterPro" id="IPR002060">
    <property type="entry name" value="Squ/phyt_synthse"/>
</dbReference>
<dbReference type="InterPro" id="IPR033904">
    <property type="entry name" value="Trans_IPPS_HH"/>
</dbReference>
<gene>
    <name evidence="3" type="ORF">SAMN05421508_101617</name>
</gene>
<dbReference type="SFLD" id="SFLDG01212">
    <property type="entry name" value="Phytoene_synthase_like"/>
    <property type="match status" value="1"/>
</dbReference>
<accession>A0A286G555</accession>
<dbReference type="GO" id="GO:0016117">
    <property type="term" value="P:carotenoid biosynthetic process"/>
    <property type="evidence" value="ECO:0007669"/>
    <property type="project" value="InterPro"/>
</dbReference>
<dbReference type="EMBL" id="OCNJ01000001">
    <property type="protein sequence ID" value="SOD90661.1"/>
    <property type="molecule type" value="Genomic_DNA"/>
</dbReference>
<name>A0A286G555_9PROT</name>
<evidence type="ECO:0000313" key="3">
    <source>
        <dbReference type="EMBL" id="SOD90661.1"/>
    </source>
</evidence>
<dbReference type="SUPFAM" id="SSF48576">
    <property type="entry name" value="Terpenoid synthases"/>
    <property type="match status" value="1"/>
</dbReference>
<feature type="region of interest" description="Disordered" evidence="2">
    <location>
        <begin position="1"/>
        <end position="24"/>
    </location>
</feature>